<dbReference type="InterPro" id="IPR019874">
    <property type="entry name" value="RF_methyltr_PrmC"/>
</dbReference>
<dbReference type="EMBL" id="LT899436">
    <property type="protein sequence ID" value="SNR15743.1"/>
    <property type="molecule type" value="Genomic_DNA"/>
</dbReference>
<dbReference type="PROSITE" id="PS00092">
    <property type="entry name" value="N6_MTASE"/>
    <property type="match status" value="1"/>
</dbReference>
<comment type="similarity">
    <text evidence="5">Belongs to the protein N5-glutamine methyltransferase family. PrmC subfamily.</text>
</comment>
<dbReference type="SUPFAM" id="SSF53335">
    <property type="entry name" value="S-adenosyl-L-methionine-dependent methyltransferases"/>
    <property type="match status" value="1"/>
</dbReference>
<dbReference type="InterPro" id="IPR029063">
    <property type="entry name" value="SAM-dependent_MTases_sf"/>
</dbReference>
<dbReference type="Gene3D" id="1.10.8.10">
    <property type="entry name" value="DNA helicase RuvA subunit, C-terminal domain"/>
    <property type="match status" value="1"/>
</dbReference>
<dbReference type="Pfam" id="PF05175">
    <property type="entry name" value="MTS"/>
    <property type="match status" value="1"/>
</dbReference>
<dbReference type="NCBIfam" id="TIGR00536">
    <property type="entry name" value="hemK_fam"/>
    <property type="match status" value="1"/>
</dbReference>
<dbReference type="Proteomes" id="UP000215214">
    <property type="component" value="Chromosome TJEJU"/>
</dbReference>
<evidence type="ECO:0000256" key="1">
    <source>
        <dbReference type="ARBA" id="ARBA00022603"/>
    </source>
</evidence>
<dbReference type="Pfam" id="PF17827">
    <property type="entry name" value="PrmC_N"/>
    <property type="match status" value="1"/>
</dbReference>
<dbReference type="InterPro" id="IPR050320">
    <property type="entry name" value="N5-glutamine_MTase"/>
</dbReference>
<evidence type="ECO:0000313" key="9">
    <source>
        <dbReference type="Proteomes" id="UP000215214"/>
    </source>
</evidence>
<dbReference type="GO" id="GO:0003676">
    <property type="term" value="F:nucleic acid binding"/>
    <property type="evidence" value="ECO:0007669"/>
    <property type="project" value="InterPro"/>
</dbReference>
<dbReference type="EC" id="2.1.1.297" evidence="5"/>
<evidence type="ECO:0000256" key="4">
    <source>
        <dbReference type="ARBA" id="ARBA00048391"/>
    </source>
</evidence>
<feature type="binding site" evidence="5">
    <location>
        <position position="187"/>
    </location>
    <ligand>
        <name>S-adenosyl-L-methionine</name>
        <dbReference type="ChEBI" id="CHEBI:59789"/>
    </ligand>
</feature>
<evidence type="ECO:0000259" key="7">
    <source>
        <dbReference type="Pfam" id="PF17827"/>
    </source>
</evidence>
<dbReference type="KEGG" id="tje:TJEJU_2040"/>
<dbReference type="OrthoDB" id="9800643at2"/>
<accession>A0A238U971</accession>
<dbReference type="InterPro" id="IPR007848">
    <property type="entry name" value="Small_mtfrase_dom"/>
</dbReference>
<sequence length="281" mass="32343">MKLNDFRTFFNKELENIYPKKEIDTFFFRIIEAKMKLDTTAVFTKGDTKITDKKLAELTIITERLKTEEPLQYILGNTEFYGYNFEVNPNVLIPRPETEELITWIKTSYLENTNVKILDIGTGSGCIPITIKKEIPSANVFALDISKKAIETAKKNAENNNVDVTFLLHDILSEKKLESTFDIIVSNPPYVRNLEKKEIKNNVLNNEPHLALFVADNNPLIFYKRIADVAKYALNANGILFFEINQYLGKETKEMLISKGYKNVILKQDLFGNDRMIKANL</sequence>
<keyword evidence="3 5" id="KW-0949">S-adenosyl-L-methionine</keyword>
<dbReference type="NCBIfam" id="TIGR03534">
    <property type="entry name" value="RF_mod_PrmC"/>
    <property type="match status" value="1"/>
</dbReference>
<dbReference type="GO" id="GO:0032259">
    <property type="term" value="P:methylation"/>
    <property type="evidence" value="ECO:0007669"/>
    <property type="project" value="UniProtKB-KW"/>
</dbReference>
<evidence type="ECO:0000313" key="8">
    <source>
        <dbReference type="EMBL" id="SNR15743.1"/>
    </source>
</evidence>
<dbReference type="InterPro" id="IPR002052">
    <property type="entry name" value="DNA_methylase_N6_adenine_CS"/>
</dbReference>
<gene>
    <name evidence="5 8" type="primary">prmC</name>
    <name evidence="8" type="ORF">TJEJU_2040</name>
</gene>
<feature type="binding site" evidence="5">
    <location>
        <begin position="187"/>
        <end position="190"/>
    </location>
    <ligand>
        <name>substrate</name>
    </ligand>
</feature>
<reference evidence="8 9" key="1">
    <citation type="submission" date="2017-07" db="EMBL/GenBank/DDBJ databases">
        <authorList>
            <person name="Sun Z.S."/>
            <person name="Albrecht U."/>
            <person name="Echele G."/>
            <person name="Lee C.C."/>
        </authorList>
    </citation>
    <scope>NUCLEOTIDE SEQUENCE [LARGE SCALE GENOMIC DNA]</scope>
    <source>
        <strain evidence="9">type strain: KCTC 22618</strain>
    </source>
</reference>
<dbReference type="RefSeq" id="WP_095071741.1">
    <property type="nucleotide sequence ID" value="NZ_LT899436.1"/>
</dbReference>
<keyword evidence="9" id="KW-1185">Reference proteome</keyword>
<proteinExistence type="inferred from homology"/>
<feature type="domain" description="Methyltransferase small" evidence="6">
    <location>
        <begin position="111"/>
        <end position="203"/>
    </location>
</feature>
<evidence type="ECO:0000256" key="3">
    <source>
        <dbReference type="ARBA" id="ARBA00022691"/>
    </source>
</evidence>
<feature type="binding site" evidence="5">
    <location>
        <position position="144"/>
    </location>
    <ligand>
        <name>S-adenosyl-L-methionine</name>
        <dbReference type="ChEBI" id="CHEBI:59789"/>
    </ligand>
</feature>
<dbReference type="PANTHER" id="PTHR18895">
    <property type="entry name" value="HEMK METHYLTRANSFERASE"/>
    <property type="match status" value="1"/>
</dbReference>
<dbReference type="Gene3D" id="3.40.50.150">
    <property type="entry name" value="Vaccinia Virus protein VP39"/>
    <property type="match status" value="1"/>
</dbReference>
<dbReference type="InterPro" id="IPR040758">
    <property type="entry name" value="PrmC_N"/>
</dbReference>
<dbReference type="GO" id="GO:0102559">
    <property type="term" value="F:peptide chain release factor N(5)-glutamine methyltransferase activity"/>
    <property type="evidence" value="ECO:0007669"/>
    <property type="project" value="UniProtKB-EC"/>
</dbReference>
<keyword evidence="1 5" id="KW-0489">Methyltransferase</keyword>
<organism evidence="8 9">
    <name type="scientific">Tenacibaculum jejuense</name>
    <dbReference type="NCBI Taxonomy" id="584609"/>
    <lineage>
        <taxon>Bacteria</taxon>
        <taxon>Pseudomonadati</taxon>
        <taxon>Bacteroidota</taxon>
        <taxon>Flavobacteriia</taxon>
        <taxon>Flavobacteriales</taxon>
        <taxon>Flavobacteriaceae</taxon>
        <taxon>Tenacibaculum</taxon>
    </lineage>
</organism>
<feature type="binding site" evidence="5">
    <location>
        <begin position="121"/>
        <end position="125"/>
    </location>
    <ligand>
        <name>S-adenosyl-L-methionine</name>
        <dbReference type="ChEBI" id="CHEBI:59789"/>
    </ligand>
</feature>
<feature type="domain" description="Release factor glutamine methyltransferase N-terminal" evidence="7">
    <location>
        <begin position="31"/>
        <end position="76"/>
    </location>
</feature>
<dbReference type="PANTHER" id="PTHR18895:SF74">
    <property type="entry name" value="MTRF1L RELEASE FACTOR GLUTAMINE METHYLTRANSFERASE"/>
    <property type="match status" value="1"/>
</dbReference>
<comment type="caution">
    <text evidence="5">Lacks conserved residue(s) required for the propagation of feature annotation.</text>
</comment>
<protein>
    <recommendedName>
        <fullName evidence="5">Release factor glutamine methyltransferase</fullName>
        <shortName evidence="5">RF MTase</shortName>
        <ecNumber evidence="5">2.1.1.297</ecNumber>
    </recommendedName>
    <alternativeName>
        <fullName evidence="5">N5-glutamine methyltransferase PrmC</fullName>
    </alternativeName>
    <alternativeName>
        <fullName evidence="5">Protein-(glutamine-N5) MTase PrmC</fullName>
    </alternativeName>
    <alternativeName>
        <fullName evidence="5">Protein-glutamine N-methyltransferase PrmC</fullName>
    </alternativeName>
</protein>
<comment type="catalytic activity">
    <reaction evidence="4 5">
        <text>L-glutaminyl-[peptide chain release factor] + S-adenosyl-L-methionine = N(5)-methyl-L-glutaminyl-[peptide chain release factor] + S-adenosyl-L-homocysteine + H(+)</text>
        <dbReference type="Rhea" id="RHEA:42896"/>
        <dbReference type="Rhea" id="RHEA-COMP:10271"/>
        <dbReference type="Rhea" id="RHEA-COMP:10272"/>
        <dbReference type="ChEBI" id="CHEBI:15378"/>
        <dbReference type="ChEBI" id="CHEBI:30011"/>
        <dbReference type="ChEBI" id="CHEBI:57856"/>
        <dbReference type="ChEBI" id="CHEBI:59789"/>
        <dbReference type="ChEBI" id="CHEBI:61891"/>
        <dbReference type="EC" id="2.1.1.297"/>
    </reaction>
</comment>
<comment type="function">
    <text evidence="5">Methylates the class 1 translation termination release factors RF1/PrfA and RF2/PrfB on the glutamine residue of the universally conserved GGQ motif.</text>
</comment>
<evidence type="ECO:0000256" key="5">
    <source>
        <dbReference type="HAMAP-Rule" id="MF_02126"/>
    </source>
</evidence>
<evidence type="ECO:0000256" key="2">
    <source>
        <dbReference type="ARBA" id="ARBA00022679"/>
    </source>
</evidence>
<dbReference type="HAMAP" id="MF_02126">
    <property type="entry name" value="RF_methyltr_PrmC"/>
    <property type="match status" value="1"/>
</dbReference>
<keyword evidence="2 5" id="KW-0808">Transferase</keyword>
<dbReference type="AlphaFoldDB" id="A0A238U971"/>
<name>A0A238U971_9FLAO</name>
<evidence type="ECO:0000259" key="6">
    <source>
        <dbReference type="Pfam" id="PF05175"/>
    </source>
</evidence>
<dbReference type="InterPro" id="IPR004556">
    <property type="entry name" value="HemK-like"/>
</dbReference>
<dbReference type="CDD" id="cd02440">
    <property type="entry name" value="AdoMet_MTases"/>
    <property type="match status" value="1"/>
</dbReference>